<protein>
    <submittedName>
        <fullName evidence="1">Pyridoxamine 5'-phosphate oxidase family protein</fullName>
    </submittedName>
</protein>
<proteinExistence type="predicted"/>
<dbReference type="Gene3D" id="2.30.110.10">
    <property type="entry name" value="Electron Transport, Fmn-binding Protein, Chain A"/>
    <property type="match status" value="2"/>
</dbReference>
<comment type="caution">
    <text evidence="1">The sequence shown here is derived from an EMBL/GenBank/DDBJ whole genome shotgun (WGS) entry which is preliminary data.</text>
</comment>
<reference evidence="2" key="1">
    <citation type="journal article" date="2019" name="Int. J. Syst. Evol. Microbiol.">
        <title>The Global Catalogue of Microorganisms (GCM) 10K type strain sequencing project: providing services to taxonomists for standard genome sequencing and annotation.</title>
        <authorList>
            <consortium name="The Broad Institute Genomics Platform"/>
            <consortium name="The Broad Institute Genome Sequencing Center for Infectious Disease"/>
            <person name="Wu L."/>
            <person name="Ma J."/>
        </authorList>
    </citation>
    <scope>NUCLEOTIDE SEQUENCE [LARGE SCALE GENOMIC DNA]</scope>
    <source>
        <strain evidence="2">CCUG 36956</strain>
    </source>
</reference>
<dbReference type="Proteomes" id="UP001596379">
    <property type="component" value="Unassembled WGS sequence"/>
</dbReference>
<name>A0ABW2J1T0_9BURK</name>
<dbReference type="PANTHER" id="PTHR42815">
    <property type="entry name" value="FAD-BINDING, PUTATIVE (AFU_ORTHOLOGUE AFUA_6G07600)-RELATED"/>
    <property type="match status" value="1"/>
</dbReference>
<evidence type="ECO:0000313" key="2">
    <source>
        <dbReference type="Proteomes" id="UP001596379"/>
    </source>
</evidence>
<dbReference type="RefSeq" id="WP_382232485.1">
    <property type="nucleotide sequence ID" value="NZ_JBHTCC010000001.1"/>
</dbReference>
<dbReference type="PANTHER" id="PTHR42815:SF2">
    <property type="entry name" value="FAD-BINDING, PUTATIVE (AFU_ORTHOLOGUE AFUA_6G07600)-RELATED"/>
    <property type="match status" value="1"/>
</dbReference>
<gene>
    <name evidence="1" type="ORF">ACFQO0_02605</name>
</gene>
<organism evidence="1 2">
    <name type="scientific">Herminiimonas aquatilis</name>
    <dbReference type="NCBI Taxonomy" id="345342"/>
    <lineage>
        <taxon>Bacteria</taxon>
        <taxon>Pseudomonadati</taxon>
        <taxon>Pseudomonadota</taxon>
        <taxon>Betaproteobacteria</taxon>
        <taxon>Burkholderiales</taxon>
        <taxon>Oxalobacteraceae</taxon>
        <taxon>Herminiimonas</taxon>
    </lineage>
</organism>
<evidence type="ECO:0000313" key="1">
    <source>
        <dbReference type="EMBL" id="MFC7297322.1"/>
    </source>
</evidence>
<accession>A0ABW2J1T0</accession>
<keyword evidence="2" id="KW-1185">Reference proteome</keyword>
<dbReference type="InterPro" id="IPR012349">
    <property type="entry name" value="Split_barrel_FMN-bd"/>
</dbReference>
<sequence>MNPPLKPQPFHEGELRAQVAAGTGTPGFAIREMMPDQHRQFFSSLRFAMVATTDNEGWPVATIVTGPQGFISSKDPQSLRIDATAHWQESFIPLLVSDKAIGMLGIEFSTRRRNRANGYVTAFDDDGLHVHVEQSFGNCPKYIQAREVSNEKNDGPTSSKEFFTQLNDAAKKIISDADTFFVATTSGNEAMNGTGADISHRGGRPGFIRINGNMLTIPDFIGNRYFNTLGNMLVEPRAALLFIDFLRGDLLHLQGRTEVLWQSNETGNLAGAERLWRFHITSGWIKSHAIPLQWSLREVAPTTENTGVWRERN</sequence>
<dbReference type="SUPFAM" id="SSF50475">
    <property type="entry name" value="FMN-binding split barrel"/>
    <property type="match status" value="2"/>
</dbReference>
<dbReference type="EMBL" id="JBHTCC010000001">
    <property type="protein sequence ID" value="MFC7297322.1"/>
    <property type="molecule type" value="Genomic_DNA"/>
</dbReference>